<evidence type="ECO:0000256" key="6">
    <source>
        <dbReference type="ARBA" id="ARBA00022989"/>
    </source>
</evidence>
<name>A0A381TT69_9ZZZZ</name>
<dbReference type="PANTHER" id="PTHR14269:SF62">
    <property type="entry name" value="CDP-DIACYLGLYCEROL--GLYCEROL-3-PHOSPHATE 3-PHOSPHATIDYLTRANSFERASE 1, CHLOROPLASTIC"/>
    <property type="match status" value="1"/>
</dbReference>
<dbReference type="InterPro" id="IPR004570">
    <property type="entry name" value="Phosphatidylglycerol_P_synth"/>
</dbReference>
<dbReference type="AlphaFoldDB" id="A0A381TT69"/>
<dbReference type="InterPro" id="IPR043130">
    <property type="entry name" value="CDP-OH_PTrfase_TM_dom"/>
</dbReference>
<feature type="transmembrane region" description="Helical" evidence="11">
    <location>
        <begin position="165"/>
        <end position="187"/>
    </location>
</feature>
<accession>A0A381TT69</accession>
<feature type="transmembrane region" description="Helical" evidence="11">
    <location>
        <begin position="6"/>
        <end position="23"/>
    </location>
</feature>
<proteinExistence type="inferred from homology"/>
<sequence>MLANILTFSRIFIAIFIPCFIFMGRSDFLLLDVKIVYFVSFILFILAALSDFLDGWIARKKSQESEIGRILDPVADKLLVILTLVPILINFNHILIYFPSLIIIFREILVSGLRESLKSNDLILEVTKLSKWKTASQLIAVSSLLLSLSFPILSFPIWINNLPLFMGLIFIWLASILSIFTGFNYICKVVSFYKKEKV</sequence>
<evidence type="ECO:0008006" key="13">
    <source>
        <dbReference type="Google" id="ProtNLM"/>
    </source>
</evidence>
<dbReference type="PIRSF" id="PIRSF000847">
    <property type="entry name" value="Phos_ph_gly_syn"/>
    <property type="match status" value="1"/>
</dbReference>
<comment type="subcellular location">
    <subcellularLocation>
        <location evidence="1">Membrane</location>
        <topology evidence="1">Multi-pass membrane protein</topology>
    </subcellularLocation>
</comment>
<evidence type="ECO:0000256" key="9">
    <source>
        <dbReference type="ARBA" id="ARBA00023209"/>
    </source>
</evidence>
<dbReference type="Gene3D" id="1.20.120.1760">
    <property type="match status" value="1"/>
</dbReference>
<gene>
    <name evidence="12" type="ORF">METZ01_LOCUS72084</name>
</gene>
<dbReference type="PANTHER" id="PTHR14269">
    <property type="entry name" value="CDP-DIACYLGLYCEROL--GLYCEROL-3-PHOSPHATE 3-PHOSPHATIDYLTRANSFERASE-RELATED"/>
    <property type="match status" value="1"/>
</dbReference>
<dbReference type="GO" id="GO:0016020">
    <property type="term" value="C:membrane"/>
    <property type="evidence" value="ECO:0007669"/>
    <property type="project" value="UniProtKB-SubCell"/>
</dbReference>
<evidence type="ECO:0000256" key="11">
    <source>
        <dbReference type="SAM" id="Phobius"/>
    </source>
</evidence>
<evidence type="ECO:0000256" key="5">
    <source>
        <dbReference type="ARBA" id="ARBA00022692"/>
    </source>
</evidence>
<dbReference type="Pfam" id="PF01066">
    <property type="entry name" value="CDP-OH_P_transf"/>
    <property type="match status" value="1"/>
</dbReference>
<evidence type="ECO:0000256" key="7">
    <source>
        <dbReference type="ARBA" id="ARBA00023098"/>
    </source>
</evidence>
<keyword evidence="6 11" id="KW-1133">Transmembrane helix</keyword>
<evidence type="ECO:0000313" key="12">
    <source>
        <dbReference type="EMBL" id="SVA19230.1"/>
    </source>
</evidence>
<keyword evidence="4" id="KW-0808">Transferase</keyword>
<reference evidence="12" key="1">
    <citation type="submission" date="2018-05" db="EMBL/GenBank/DDBJ databases">
        <authorList>
            <person name="Lanie J.A."/>
            <person name="Ng W.-L."/>
            <person name="Kazmierczak K.M."/>
            <person name="Andrzejewski T.M."/>
            <person name="Davidsen T.M."/>
            <person name="Wayne K.J."/>
            <person name="Tettelin H."/>
            <person name="Glass J.I."/>
            <person name="Rusch D."/>
            <person name="Podicherti R."/>
            <person name="Tsui H.-C.T."/>
            <person name="Winkler M.E."/>
        </authorList>
    </citation>
    <scope>NUCLEOTIDE SEQUENCE</scope>
</reference>
<evidence type="ECO:0000256" key="8">
    <source>
        <dbReference type="ARBA" id="ARBA00023136"/>
    </source>
</evidence>
<evidence type="ECO:0000256" key="3">
    <source>
        <dbReference type="ARBA" id="ARBA00022516"/>
    </source>
</evidence>
<dbReference type="GO" id="GO:0008444">
    <property type="term" value="F:CDP-diacylglycerol-glycerol-3-phosphate 3-phosphatidyltransferase activity"/>
    <property type="evidence" value="ECO:0007669"/>
    <property type="project" value="InterPro"/>
</dbReference>
<keyword evidence="8 11" id="KW-0472">Membrane</keyword>
<organism evidence="12">
    <name type="scientific">marine metagenome</name>
    <dbReference type="NCBI Taxonomy" id="408172"/>
    <lineage>
        <taxon>unclassified sequences</taxon>
        <taxon>metagenomes</taxon>
        <taxon>ecological metagenomes</taxon>
    </lineage>
</organism>
<keyword evidence="3" id="KW-0444">Lipid biosynthesis</keyword>
<keyword evidence="9" id="KW-0594">Phospholipid biosynthesis</keyword>
<evidence type="ECO:0000256" key="10">
    <source>
        <dbReference type="ARBA" id="ARBA00023264"/>
    </source>
</evidence>
<dbReference type="InterPro" id="IPR000462">
    <property type="entry name" value="CDP-OH_P_trans"/>
</dbReference>
<keyword evidence="5 11" id="KW-0812">Transmembrane</keyword>
<feature type="transmembrane region" description="Helical" evidence="11">
    <location>
        <begin position="35"/>
        <end position="58"/>
    </location>
</feature>
<keyword evidence="10" id="KW-1208">Phospholipid metabolism</keyword>
<dbReference type="InterPro" id="IPR048254">
    <property type="entry name" value="CDP_ALCOHOL_P_TRANSF_CS"/>
</dbReference>
<dbReference type="InterPro" id="IPR050324">
    <property type="entry name" value="CDP-alcohol_PTase-I"/>
</dbReference>
<dbReference type="NCBIfam" id="TIGR00560">
    <property type="entry name" value="pgsA"/>
    <property type="match status" value="1"/>
</dbReference>
<evidence type="ECO:0000256" key="1">
    <source>
        <dbReference type="ARBA" id="ARBA00004141"/>
    </source>
</evidence>
<keyword evidence="7" id="KW-0443">Lipid metabolism</keyword>
<evidence type="ECO:0000256" key="4">
    <source>
        <dbReference type="ARBA" id="ARBA00022679"/>
    </source>
</evidence>
<feature type="transmembrane region" description="Helical" evidence="11">
    <location>
        <begin position="78"/>
        <end position="105"/>
    </location>
</feature>
<evidence type="ECO:0000256" key="2">
    <source>
        <dbReference type="ARBA" id="ARBA00010441"/>
    </source>
</evidence>
<dbReference type="PROSITE" id="PS00379">
    <property type="entry name" value="CDP_ALCOHOL_P_TRANSF"/>
    <property type="match status" value="1"/>
</dbReference>
<comment type="similarity">
    <text evidence="2">Belongs to the CDP-alcohol phosphatidyltransferase class-I family.</text>
</comment>
<dbReference type="EMBL" id="UINC01005124">
    <property type="protein sequence ID" value="SVA19230.1"/>
    <property type="molecule type" value="Genomic_DNA"/>
</dbReference>
<feature type="transmembrane region" description="Helical" evidence="11">
    <location>
        <begin position="138"/>
        <end position="159"/>
    </location>
</feature>
<protein>
    <recommendedName>
        <fullName evidence="13">CDP-diacylglycerol--glycerol-3-phosphate 3-phosphatidyltransferase</fullName>
    </recommendedName>
</protein>
<dbReference type="GO" id="GO:0046474">
    <property type="term" value="P:glycerophospholipid biosynthetic process"/>
    <property type="evidence" value="ECO:0007669"/>
    <property type="project" value="TreeGrafter"/>
</dbReference>